<organism evidence="3 4">
    <name type="scientific">Niastella vici</name>
    <dbReference type="NCBI Taxonomy" id="1703345"/>
    <lineage>
        <taxon>Bacteria</taxon>
        <taxon>Pseudomonadati</taxon>
        <taxon>Bacteroidota</taxon>
        <taxon>Chitinophagia</taxon>
        <taxon>Chitinophagales</taxon>
        <taxon>Chitinophagaceae</taxon>
        <taxon>Niastella</taxon>
    </lineage>
</organism>
<dbReference type="Gene3D" id="1.20.58.520">
    <property type="entry name" value="Amidohydrolase"/>
    <property type="match status" value="1"/>
</dbReference>
<accession>A0A1V9G0E0</accession>
<dbReference type="Gene3D" id="2.30.40.10">
    <property type="entry name" value="Urease, subunit C, domain 1"/>
    <property type="match status" value="1"/>
</dbReference>
<reference evidence="3 4" key="1">
    <citation type="submission" date="2016-03" db="EMBL/GenBank/DDBJ databases">
        <title>Niastella vici sp. nov., isolated from farmland soil.</title>
        <authorList>
            <person name="Chen L."/>
            <person name="Wang D."/>
            <person name="Yang S."/>
            <person name="Wang G."/>
        </authorList>
    </citation>
    <scope>NUCLEOTIDE SEQUENCE [LARGE SCALE GENOMIC DNA]</scope>
    <source>
        <strain evidence="3 4">DJ57</strain>
    </source>
</reference>
<keyword evidence="4" id="KW-1185">Reference proteome</keyword>
<evidence type="ECO:0000313" key="3">
    <source>
        <dbReference type="EMBL" id="OQP63956.1"/>
    </source>
</evidence>
<dbReference type="SUPFAM" id="SSF51338">
    <property type="entry name" value="Composite domain of metallo-dependent hydrolases"/>
    <property type="match status" value="1"/>
</dbReference>
<dbReference type="PANTHER" id="PTHR43135">
    <property type="entry name" value="ALPHA-D-RIBOSE 1-METHYLPHOSPHONATE 5-TRIPHOSPHATE DIPHOSPHATASE"/>
    <property type="match status" value="1"/>
</dbReference>
<evidence type="ECO:0000313" key="4">
    <source>
        <dbReference type="Proteomes" id="UP000192796"/>
    </source>
</evidence>
<dbReference type="InterPro" id="IPR006680">
    <property type="entry name" value="Amidohydro-rel"/>
</dbReference>
<dbReference type="InterPro" id="IPR032466">
    <property type="entry name" value="Metal_Hydrolase"/>
</dbReference>
<keyword evidence="1" id="KW-0472">Membrane</keyword>
<dbReference type="STRING" id="1703345.A3860_21265"/>
<dbReference type="Gene3D" id="3.30.110.90">
    <property type="entry name" value="Amidohydrolase"/>
    <property type="match status" value="1"/>
</dbReference>
<dbReference type="InterPro" id="IPR051781">
    <property type="entry name" value="Metallo-dep_Hydrolase"/>
</dbReference>
<name>A0A1V9G0E0_9BACT</name>
<feature type="transmembrane region" description="Helical" evidence="1">
    <location>
        <begin position="39"/>
        <end position="56"/>
    </location>
</feature>
<dbReference type="SUPFAM" id="SSF51556">
    <property type="entry name" value="Metallo-dependent hydrolases"/>
    <property type="match status" value="1"/>
</dbReference>
<dbReference type="EMBL" id="LVYD01000043">
    <property type="protein sequence ID" value="OQP63956.1"/>
    <property type="molecule type" value="Genomic_DNA"/>
</dbReference>
<sequence>MRYPRDFLIKNFGFACPGQNNILSLPPFFEPESLFMKKITFILFFLTGFTITYAQLPDSSTFLLHKFAQNIGKEKYTLSRNGDIVTYTVDLKFTDRGTPVPLTAKMQLTAAFEPVAFTINGKTSRMSTINDSVVIHQNKADIKVDNSITSQPLPPIRFPIAGYSPGTAQMLLLQYWKKHHRPATVSILPSGMVHIKKDGEDTLLFNNNTLVLERYVISGLIWGNEFLWTDASGQLFCLITNDAEGDKLEMMLEPYEPLLPVLINKAAAYGMRLFTANANPSYEKHDVIAITGGTILDVENNRSISNGVVLIKAGKITKVGAANNVALPAGAYVINAKGKTVLPGLWDMHAHFEQAEWGPAYLAAGVTTVRDCGNEFEYINAVQQAIDKGNGIGPHILKAGIIDGNGPYALGVIRANTREEAIKAVQRYKENGFHQIKIYSSVKPEIVKEICTEAHRSGLTVSGHIPIGMTLQQGVDSGMDQVNHITFVNAVLKKNKDGLIDFSDSSNVAVFNYLKAHHVVIDPTLGVYEMILRSVKDSITKLEPAFASLPQPLKPLFINTGAANDSLAERGRLFMKNFKQIVYHLYIDSIRIVAGTDMGFPGFSVYREMELYVESGLTPIQALQTATIVPARVMNMEISSGSISPGKRADIIITDGNPLQNISNIRHVVTVIKDGNIYNPAHLHHLAGFQ</sequence>
<protein>
    <recommendedName>
        <fullName evidence="2">Amidohydrolase-related domain-containing protein</fullName>
    </recommendedName>
</protein>
<keyword evidence="1" id="KW-1133">Transmembrane helix</keyword>
<dbReference type="Proteomes" id="UP000192796">
    <property type="component" value="Unassembled WGS sequence"/>
</dbReference>
<feature type="domain" description="Amidohydrolase-related" evidence="2">
    <location>
        <begin position="340"/>
        <end position="677"/>
    </location>
</feature>
<dbReference type="InterPro" id="IPR011059">
    <property type="entry name" value="Metal-dep_hydrolase_composite"/>
</dbReference>
<dbReference type="Pfam" id="PF01979">
    <property type="entry name" value="Amidohydro_1"/>
    <property type="match status" value="1"/>
</dbReference>
<proteinExistence type="predicted"/>
<evidence type="ECO:0000259" key="2">
    <source>
        <dbReference type="Pfam" id="PF01979"/>
    </source>
</evidence>
<dbReference type="GO" id="GO:0016810">
    <property type="term" value="F:hydrolase activity, acting on carbon-nitrogen (but not peptide) bonds"/>
    <property type="evidence" value="ECO:0007669"/>
    <property type="project" value="InterPro"/>
</dbReference>
<keyword evidence="1" id="KW-0812">Transmembrane</keyword>
<dbReference type="Gene3D" id="3.40.50.10910">
    <property type="entry name" value="Amidohydrolase"/>
    <property type="match status" value="1"/>
</dbReference>
<dbReference type="AlphaFoldDB" id="A0A1V9G0E0"/>
<comment type="caution">
    <text evidence="3">The sequence shown here is derived from an EMBL/GenBank/DDBJ whole genome shotgun (WGS) entry which is preliminary data.</text>
</comment>
<dbReference type="PANTHER" id="PTHR43135:SF3">
    <property type="entry name" value="ALPHA-D-RIBOSE 1-METHYLPHOSPHONATE 5-TRIPHOSPHATE DIPHOSPHATASE"/>
    <property type="match status" value="1"/>
</dbReference>
<evidence type="ECO:0000256" key="1">
    <source>
        <dbReference type="SAM" id="Phobius"/>
    </source>
</evidence>
<gene>
    <name evidence="3" type="ORF">A3860_21265</name>
</gene>